<dbReference type="Proteomes" id="UP000094389">
    <property type="component" value="Unassembled WGS sequence"/>
</dbReference>
<dbReference type="PANTHER" id="PTHR15830:SF10">
    <property type="entry name" value="TELOMERE LENGTH REGULATION PROTEIN TEL2 HOMOLOG"/>
    <property type="match status" value="1"/>
</dbReference>
<dbReference type="GO" id="GO:0051083">
    <property type="term" value="P:'de novo' cotranslational protein folding"/>
    <property type="evidence" value="ECO:0007669"/>
    <property type="project" value="TreeGrafter"/>
</dbReference>
<dbReference type="PANTHER" id="PTHR15830">
    <property type="entry name" value="TELOMERE LENGTH REGULATION PROTEIN TEL2 FAMILY MEMBER"/>
    <property type="match status" value="1"/>
</dbReference>
<reference evidence="5 7" key="3">
    <citation type="journal article" date="2016" name="Proc. Natl. Acad. Sci. U.S.A.">
        <title>Comparative genomics of biotechnologically important yeasts.</title>
        <authorList>
            <person name="Riley R."/>
            <person name="Haridas S."/>
            <person name="Wolfe K.H."/>
            <person name="Lopes M.R."/>
            <person name="Hittinger C.T."/>
            <person name="Goeker M."/>
            <person name="Salamov A.A."/>
            <person name="Wisecaver J.H."/>
            <person name="Long T.M."/>
            <person name="Calvey C.H."/>
            <person name="Aerts A.L."/>
            <person name="Barry K.W."/>
            <person name="Choi C."/>
            <person name="Clum A."/>
            <person name="Coughlan A.Y."/>
            <person name="Deshpande S."/>
            <person name="Douglass A.P."/>
            <person name="Hanson S.J."/>
            <person name="Klenk H.-P."/>
            <person name="LaButti K.M."/>
            <person name="Lapidus A."/>
            <person name="Lindquist E.A."/>
            <person name="Lipzen A.M."/>
            <person name="Meier-Kolthoff J.P."/>
            <person name="Ohm R.A."/>
            <person name="Otillar R.P."/>
            <person name="Pangilinan J.L."/>
            <person name="Peng Y."/>
            <person name="Rokas A."/>
            <person name="Rosa C.A."/>
            <person name="Scheuner C."/>
            <person name="Sibirny A.A."/>
            <person name="Slot J.C."/>
            <person name="Stielow J.B."/>
            <person name="Sun H."/>
            <person name="Kurtzman C.P."/>
            <person name="Blackwell M."/>
            <person name="Grigoriev I.V."/>
            <person name="Jeffries T.W."/>
        </authorList>
    </citation>
    <scope>NUCLEOTIDE SEQUENCE [LARGE SCALE GENOMIC DNA]</scope>
    <source>
        <strain evidence="7">ATCC 18201 / CBS 1600 / BCRC 20928 / JCM 3617 / NBRC 0987 / NRRL Y-1542</strain>
        <strain evidence="5">NRRL Y-1542</strain>
    </source>
</reference>
<comment type="similarity">
    <text evidence="1">Belongs to the TEL2 family.</text>
</comment>
<evidence type="ECO:0000259" key="3">
    <source>
        <dbReference type="Pfam" id="PF10193"/>
    </source>
</evidence>
<keyword evidence="7" id="KW-1185">Reference proteome</keyword>
<dbReference type="Gene3D" id="1.25.40.720">
    <property type="entry name" value="Telomere length regulation protein 2, C-terminal domain"/>
    <property type="match status" value="2"/>
</dbReference>
<feature type="compositionally biased region" description="Acidic residues" evidence="2">
    <location>
        <begin position="397"/>
        <end position="414"/>
    </location>
</feature>
<evidence type="ECO:0000313" key="7">
    <source>
        <dbReference type="Proteomes" id="UP000094389"/>
    </source>
</evidence>
<evidence type="ECO:0000256" key="2">
    <source>
        <dbReference type="SAM" id="MobiDB-lite"/>
    </source>
</evidence>
<dbReference type="InterPro" id="IPR038528">
    <property type="entry name" value="TEL2_C_sf"/>
</dbReference>
<dbReference type="Pfam" id="PF10193">
    <property type="entry name" value="Telomere_reg-2"/>
    <property type="match status" value="1"/>
</dbReference>
<dbReference type="GO" id="GO:0051879">
    <property type="term" value="F:Hsp90 protein binding"/>
    <property type="evidence" value="ECO:0007669"/>
    <property type="project" value="TreeGrafter"/>
</dbReference>
<feature type="domain" description="Telomere length regulation protein conserved" evidence="3">
    <location>
        <begin position="417"/>
        <end position="526"/>
    </location>
</feature>
<proteinExistence type="inferred from homology"/>
<reference evidence="4" key="1">
    <citation type="submission" date="2014-12" db="EMBL/GenBank/DDBJ databases">
        <authorList>
            <person name="Jaenicke S."/>
        </authorList>
    </citation>
    <scope>NUCLEOTIDE SEQUENCE [LARGE SCALE GENOMIC DNA]</scope>
    <source>
        <strain evidence="4">CBS1600</strain>
    </source>
</reference>
<organism evidence="4 6">
    <name type="scientific">Cyberlindnera jadinii (strain ATCC 18201 / CBS 1600 / BCRC 20928 / JCM 3617 / NBRC 0987 / NRRL Y-1542)</name>
    <name type="common">Torula yeast</name>
    <name type="synonym">Candida utilis</name>
    <dbReference type="NCBI Taxonomy" id="983966"/>
    <lineage>
        <taxon>Eukaryota</taxon>
        <taxon>Fungi</taxon>
        <taxon>Dikarya</taxon>
        <taxon>Ascomycota</taxon>
        <taxon>Saccharomycotina</taxon>
        <taxon>Saccharomycetes</taxon>
        <taxon>Phaffomycetales</taxon>
        <taxon>Phaffomycetaceae</taxon>
        <taxon>Cyberlindnera</taxon>
    </lineage>
</organism>
<dbReference type="RefSeq" id="XP_020073609.1">
    <property type="nucleotide sequence ID" value="XM_020214229.1"/>
</dbReference>
<dbReference type="EMBL" id="CDQK01000001">
    <property type="protein sequence ID" value="CEP21188.1"/>
    <property type="molecule type" value="Genomic_DNA"/>
</dbReference>
<dbReference type="STRING" id="983966.A0A0H5C0C7"/>
<gene>
    <name evidence="4" type="primary">TEL2</name>
    <name evidence="4" type="ORF">BN1211_1222</name>
    <name evidence="5" type="ORF">CYBJADRAFT_165830</name>
</gene>
<evidence type="ECO:0000313" key="6">
    <source>
        <dbReference type="Proteomes" id="UP000038830"/>
    </source>
</evidence>
<dbReference type="GO" id="GO:0005829">
    <property type="term" value="C:cytosol"/>
    <property type="evidence" value="ECO:0007669"/>
    <property type="project" value="TreeGrafter"/>
</dbReference>
<reference evidence="6" key="2">
    <citation type="journal article" date="2015" name="J. Biotechnol.">
        <title>The structure of the Cyberlindnera jadinii genome and its relation to Candida utilis analyzed by the occurrence of single nucleotide polymorphisms.</title>
        <authorList>
            <person name="Rupp O."/>
            <person name="Brinkrolf K."/>
            <person name="Buerth C."/>
            <person name="Kunigo M."/>
            <person name="Schneider J."/>
            <person name="Jaenicke S."/>
            <person name="Goesmann A."/>
            <person name="Puehler A."/>
            <person name="Jaeger K.-E."/>
            <person name="Ernst J.F."/>
        </authorList>
    </citation>
    <scope>NUCLEOTIDE SEQUENCE [LARGE SCALE GENOMIC DNA]</scope>
    <source>
        <strain evidence="6">ATCC 18201 / CBS 1600 / BCRC 20928 / JCM 3617 / NBRC 0987 / NRRL Y-1542</strain>
    </source>
</reference>
<dbReference type="OMA" id="ERTMFIA"/>
<protein>
    <submittedName>
        <fullName evidence="4">TEL2 protein</fullName>
    </submittedName>
</protein>
<evidence type="ECO:0000313" key="4">
    <source>
        <dbReference type="EMBL" id="CEP21188.1"/>
    </source>
</evidence>
<dbReference type="AlphaFoldDB" id="A0A0H5C0C7"/>
<dbReference type="EMBL" id="KV453925">
    <property type="protein sequence ID" value="ODV76570.1"/>
    <property type="molecule type" value="Genomic_DNA"/>
</dbReference>
<accession>A0A1E4SAM0</accession>
<dbReference type="GO" id="GO:0042162">
    <property type="term" value="F:telomeric DNA binding"/>
    <property type="evidence" value="ECO:0007669"/>
    <property type="project" value="TreeGrafter"/>
</dbReference>
<accession>A0A0H5C0C7</accession>
<evidence type="ECO:0000313" key="5">
    <source>
        <dbReference type="EMBL" id="ODV76570.1"/>
    </source>
</evidence>
<evidence type="ECO:0000256" key="1">
    <source>
        <dbReference type="ARBA" id="ARBA00006133"/>
    </source>
</evidence>
<dbReference type="InterPro" id="IPR019337">
    <property type="entry name" value="Telomere_length_regulation_dom"/>
</dbReference>
<dbReference type="Proteomes" id="UP000038830">
    <property type="component" value="Unassembled WGS sequence"/>
</dbReference>
<feature type="region of interest" description="Disordered" evidence="2">
    <location>
        <begin position="393"/>
        <end position="414"/>
    </location>
</feature>
<sequence length="665" mass="75591">MTASEILERLKSTQSAEDIESLTQQLLPLQASFLLPLQLQIITTYLDKILPVYNSLKTTTKLKIRKLFISCAAISQLLNQYKLSGKNEVYFQFTRDLILDPSLLGSTLESCSGNRAELKQTRALFFGSKIFNTFEGKITMDDYIKIVSRQLLQVCMGMNDPPVDYFLALLSLHPIEAKVILFDEFLHADRLKYLSSALHRMSHLQKRQMFNYLIPYLANHTGINNLSTVASILSQLDITGVEKHIITTLSEVDNCELQQCFVKVIGQHLQQTQYLLSVWGDGVYIADAASEKQETMTRLILIELLYLEKDQLKQLSSETVFLSAITSRISSNDTRLRNLGMMVAKKLTCGEVSIDMEDEIQVEKPNILISNTIDFADLHLGSMPNLSISHMKTTQVDSDDENDEDSSDDDDEVDQDPVFLKDLIQKFTDSSTRSVTRLLQVTVRLVRQKATFGSELQFYSPELIAILLGLLNKYDEDNFEELKLNAIVAVIVSSPQIISKVFELFFTGDYSLQQRMITLSAIGLSARELRGFDDKDIQKPQFSFPTSHIPQREQRREQIERSKKIVEIESDDEMVGTVLRKSSKLTKPKVQTNKNLFAKHATKFFYPLANGWSAGIDLGGYNELFLKHYLSTLHIVLQASYPCHSYEEMVDAYTQIRDSVPNITL</sequence>
<dbReference type="GeneID" id="30988625"/>
<dbReference type="InterPro" id="IPR051970">
    <property type="entry name" value="TEL2_Regulation"/>
</dbReference>
<dbReference type="OrthoDB" id="10258062at2759"/>
<name>A0A0H5C0C7_CYBJN</name>